<keyword evidence="6" id="KW-0769">Symport</keyword>
<evidence type="ECO:0000256" key="7">
    <source>
        <dbReference type="ARBA" id="ARBA00022989"/>
    </source>
</evidence>
<evidence type="ECO:0000256" key="8">
    <source>
        <dbReference type="ARBA" id="ARBA00023136"/>
    </source>
</evidence>
<feature type="transmembrane region" description="Helical" evidence="11">
    <location>
        <begin position="339"/>
        <end position="358"/>
    </location>
</feature>
<dbReference type="EMBL" id="AP022593">
    <property type="protein sequence ID" value="BBY50089.1"/>
    <property type="molecule type" value="Genomic_DNA"/>
</dbReference>
<evidence type="ECO:0000313" key="14">
    <source>
        <dbReference type="Proteomes" id="UP000467428"/>
    </source>
</evidence>
<dbReference type="FunFam" id="1.20.1250.20:FF:000001">
    <property type="entry name" value="Dicarboxylate MFS transporter"/>
    <property type="match status" value="1"/>
</dbReference>
<evidence type="ECO:0000256" key="3">
    <source>
        <dbReference type="ARBA" id="ARBA00022448"/>
    </source>
</evidence>
<evidence type="ECO:0000259" key="12">
    <source>
        <dbReference type="PROSITE" id="PS50850"/>
    </source>
</evidence>
<feature type="transmembrane region" description="Helical" evidence="11">
    <location>
        <begin position="189"/>
        <end position="209"/>
    </location>
</feature>
<feature type="domain" description="Major facilitator superfamily (MFS) profile" evidence="12">
    <location>
        <begin position="18"/>
        <end position="433"/>
    </location>
</feature>
<evidence type="ECO:0000256" key="5">
    <source>
        <dbReference type="ARBA" id="ARBA00022692"/>
    </source>
</evidence>
<evidence type="ECO:0000256" key="11">
    <source>
        <dbReference type="SAM" id="Phobius"/>
    </source>
</evidence>
<keyword evidence="14" id="KW-1185">Reference proteome</keyword>
<geneLocation type="plasmid" evidence="14">
    <name>pjcm18538 dna</name>
</geneLocation>
<protein>
    <recommendedName>
        <fullName evidence="10">Putative proline/betaine transporter</fullName>
    </recommendedName>
</protein>
<feature type="transmembrane region" description="Helical" evidence="11">
    <location>
        <begin position="56"/>
        <end position="79"/>
    </location>
</feature>
<dbReference type="RefSeq" id="WP_163919615.1">
    <property type="nucleotide sequence ID" value="NZ_AP022593.1"/>
</dbReference>
<feature type="transmembrane region" description="Helical" evidence="11">
    <location>
        <begin position="254"/>
        <end position="275"/>
    </location>
</feature>
<feature type="transmembrane region" description="Helical" evidence="11">
    <location>
        <begin position="163"/>
        <end position="183"/>
    </location>
</feature>
<dbReference type="SUPFAM" id="SSF103473">
    <property type="entry name" value="MFS general substrate transporter"/>
    <property type="match status" value="1"/>
</dbReference>
<feature type="transmembrane region" description="Helical" evidence="11">
    <location>
        <begin position="91"/>
        <end position="109"/>
    </location>
</feature>
<gene>
    <name evidence="13" type="ORF">MARA_35570</name>
</gene>
<dbReference type="InterPro" id="IPR020846">
    <property type="entry name" value="MFS_dom"/>
</dbReference>
<feature type="transmembrane region" description="Helical" evidence="11">
    <location>
        <begin position="313"/>
        <end position="333"/>
    </location>
</feature>
<dbReference type="PANTHER" id="PTHR43045">
    <property type="entry name" value="SHIKIMATE TRANSPORTER"/>
    <property type="match status" value="1"/>
</dbReference>
<keyword evidence="4" id="KW-1003">Cell membrane</keyword>
<dbReference type="CDD" id="cd17369">
    <property type="entry name" value="MFS_ShiA_like"/>
    <property type="match status" value="1"/>
</dbReference>
<dbReference type="PANTHER" id="PTHR43045:SF1">
    <property type="entry name" value="SHIKIMATE TRANSPORTER"/>
    <property type="match status" value="1"/>
</dbReference>
<comment type="similarity">
    <text evidence="2">Belongs to the major facilitator superfamily. Metabolite:H+ Symporter (MHS) family (TC 2.A.1.6) family.</text>
</comment>
<organism evidence="13 14">
    <name type="scientific">Mycolicibacterium arabiense</name>
    <dbReference type="NCBI Taxonomy" id="1286181"/>
    <lineage>
        <taxon>Bacteria</taxon>
        <taxon>Bacillati</taxon>
        <taxon>Actinomycetota</taxon>
        <taxon>Actinomycetes</taxon>
        <taxon>Mycobacteriales</taxon>
        <taxon>Mycobacteriaceae</taxon>
        <taxon>Mycolicibacterium</taxon>
    </lineage>
</organism>
<reference evidence="13 14" key="1">
    <citation type="journal article" date="2019" name="Emerg. Microbes Infect.">
        <title>Comprehensive subspecies identification of 175 nontuberculous mycobacteria species based on 7547 genomic profiles.</title>
        <authorList>
            <person name="Matsumoto Y."/>
            <person name="Kinjo T."/>
            <person name="Motooka D."/>
            <person name="Nabeya D."/>
            <person name="Jung N."/>
            <person name="Uechi K."/>
            <person name="Horii T."/>
            <person name="Iida T."/>
            <person name="Fujita J."/>
            <person name="Nakamura S."/>
        </authorList>
    </citation>
    <scope>NUCLEOTIDE SEQUENCE [LARGE SCALE GENOMIC DNA]</scope>
    <source>
        <strain evidence="13 14">JCM 18538</strain>
    </source>
</reference>
<accession>A0A7I7S1J4</accession>
<feature type="transmembrane region" description="Helical" evidence="11">
    <location>
        <begin position="379"/>
        <end position="401"/>
    </location>
</feature>
<dbReference type="GO" id="GO:0015293">
    <property type="term" value="F:symporter activity"/>
    <property type="evidence" value="ECO:0007669"/>
    <property type="project" value="UniProtKB-KW"/>
</dbReference>
<comment type="subcellular location">
    <subcellularLocation>
        <location evidence="1">Cell membrane</location>
        <topology evidence="1">Multi-pass membrane protein</topology>
    </subcellularLocation>
</comment>
<evidence type="ECO:0000256" key="6">
    <source>
        <dbReference type="ARBA" id="ARBA00022847"/>
    </source>
</evidence>
<evidence type="ECO:0000256" key="4">
    <source>
        <dbReference type="ARBA" id="ARBA00022475"/>
    </source>
</evidence>
<keyword evidence="8 11" id="KW-0472">Membrane</keyword>
<feature type="transmembrane region" description="Helical" evidence="11">
    <location>
        <begin position="33"/>
        <end position="50"/>
    </location>
</feature>
<evidence type="ECO:0000256" key="10">
    <source>
        <dbReference type="ARBA" id="ARBA00039918"/>
    </source>
</evidence>
<keyword evidence="3" id="KW-0813">Transport</keyword>
<dbReference type="Pfam" id="PF07690">
    <property type="entry name" value="MFS_1"/>
    <property type="match status" value="1"/>
</dbReference>
<evidence type="ECO:0000313" key="13">
    <source>
        <dbReference type="EMBL" id="BBY50089.1"/>
    </source>
</evidence>
<evidence type="ECO:0000256" key="2">
    <source>
        <dbReference type="ARBA" id="ARBA00008240"/>
    </source>
</evidence>
<dbReference type="AlphaFoldDB" id="A0A7I7S1J4"/>
<comment type="function">
    <text evidence="9">May be a proton symporter involved in the uptake of osmolytes such as proline and glycine betaine.</text>
</comment>
<feature type="transmembrane region" description="Helical" evidence="11">
    <location>
        <begin position="287"/>
        <end position="306"/>
    </location>
</feature>
<dbReference type="Gene3D" id="1.20.1250.20">
    <property type="entry name" value="MFS general substrate transporter like domains"/>
    <property type="match status" value="2"/>
</dbReference>
<keyword evidence="7 11" id="KW-1133">Transmembrane helix</keyword>
<dbReference type="KEGG" id="marz:MARA_35570"/>
<sequence length="448" mass="47229">MTTTTGATVPNERLVRRVALASGIGSMLEFYDFYLYGALSATIFGTLFFHSEDPAVGTLLALATFGVGFVARPVGGIIAGHFGDKVGRKSVLIATLALMGISTVGIGILPTYETIGTAAPILLVTLRVLQGLAHGGEWGGASIMTIEHAPEGRRGFYGSCPQMGIYAGLILASLVLGAFMLLPDDDFKSWGWRIPFILGAVLMLVGLWLRRAITESPEFAAALAARAIEPEQEKKRIPLVEAFRTGRRGILITFAAKAAETCTFYLITVFALTLAKNGAGESNARNGILVASVAAIITIGAFGVLADRIGTRTVYMAGAGFMVLFAFPFFWLAGIGSTTTLWIALIVGLAVAHSLMYAAQASYFSALFDTNVRFTGASLGYQLGAAIVGGFTPLIAASLLIRSGGETWPVATYIAGVCLVSFLVMAIWGQIRPTAPVIVTPDVAEVPR</sequence>
<keyword evidence="5 11" id="KW-0812">Transmembrane</keyword>
<feature type="transmembrane region" description="Helical" evidence="11">
    <location>
        <begin position="407"/>
        <end position="428"/>
    </location>
</feature>
<dbReference type="GO" id="GO:0005886">
    <property type="term" value="C:plasma membrane"/>
    <property type="evidence" value="ECO:0007669"/>
    <property type="project" value="UniProtKB-SubCell"/>
</dbReference>
<evidence type="ECO:0000256" key="1">
    <source>
        <dbReference type="ARBA" id="ARBA00004651"/>
    </source>
</evidence>
<dbReference type="InterPro" id="IPR036259">
    <property type="entry name" value="MFS_trans_sf"/>
</dbReference>
<name>A0A7I7S1J4_9MYCO</name>
<dbReference type="Proteomes" id="UP000467428">
    <property type="component" value="Chromosome"/>
</dbReference>
<proteinExistence type="inferred from homology"/>
<dbReference type="PROSITE" id="PS50850">
    <property type="entry name" value="MFS"/>
    <property type="match status" value="1"/>
</dbReference>
<dbReference type="InterPro" id="IPR011701">
    <property type="entry name" value="MFS"/>
</dbReference>
<evidence type="ECO:0000256" key="9">
    <source>
        <dbReference type="ARBA" id="ARBA00037295"/>
    </source>
</evidence>